<protein>
    <submittedName>
        <fullName evidence="1">Uncharacterized protein</fullName>
    </submittedName>
</protein>
<dbReference type="Proteomes" id="UP001606303">
    <property type="component" value="Unassembled WGS sequence"/>
</dbReference>
<reference evidence="1 2" key="1">
    <citation type="submission" date="2024-08" db="EMBL/GenBank/DDBJ databases">
        <authorList>
            <person name="Lu H."/>
        </authorList>
    </citation>
    <scope>NUCLEOTIDE SEQUENCE [LARGE SCALE GENOMIC DNA]</scope>
    <source>
        <strain evidence="1 2">BYS87W</strain>
    </source>
</reference>
<evidence type="ECO:0000313" key="2">
    <source>
        <dbReference type="Proteomes" id="UP001606303"/>
    </source>
</evidence>
<dbReference type="EMBL" id="JBIGIB010000003">
    <property type="protein sequence ID" value="MFG6467177.1"/>
    <property type="molecule type" value="Genomic_DNA"/>
</dbReference>
<organism evidence="1 2">
    <name type="scientific">Pelomonas baiyunensis</name>
    <dbReference type="NCBI Taxonomy" id="3299026"/>
    <lineage>
        <taxon>Bacteria</taxon>
        <taxon>Pseudomonadati</taxon>
        <taxon>Pseudomonadota</taxon>
        <taxon>Betaproteobacteria</taxon>
        <taxon>Burkholderiales</taxon>
        <taxon>Sphaerotilaceae</taxon>
        <taxon>Roseateles</taxon>
    </lineage>
</organism>
<sequence>MQTLDEMRDRGLLTVQQHAEIGAWARRTRTPEGILAMPEALWRSLELASVLMDVDADLRREPAGLGGWD</sequence>
<name>A0ABW7GZA7_9BURK</name>
<comment type="caution">
    <text evidence="1">The sequence shown here is derived from an EMBL/GenBank/DDBJ whole genome shotgun (WGS) entry which is preliminary data.</text>
</comment>
<dbReference type="RefSeq" id="WP_394384528.1">
    <property type="nucleotide sequence ID" value="NZ_JBIGIB010000003.1"/>
</dbReference>
<accession>A0ABW7GZA7</accession>
<gene>
    <name evidence="1" type="ORF">ACG01O_11210</name>
</gene>
<evidence type="ECO:0000313" key="1">
    <source>
        <dbReference type="EMBL" id="MFG6467177.1"/>
    </source>
</evidence>
<proteinExistence type="predicted"/>
<keyword evidence="2" id="KW-1185">Reference proteome</keyword>